<sequence>MTEPTSIKTLTYGEIFLYLQNEPIRFNFLDEETSERVFRENNRDCYFVLSVNRTQSVPLPSRFYIYIGNNPWKDWEEEEKEYVIHLTQIPIPGPTINYAASEDDRKRIRQQLWCAANAKITLCAASGEPVLAENGKPIQTTIGLGFNSWYGALYEHVRTGLELLNRQANITTPFEQLAQISQEALSNPERSDSLVLYLRIKKLLPNFTACVDAIAKAPAQKMALEVKHYASSSVASPNYAFHSTQVSLSILGVQRVDSFQGKTYPLAFSVLEGKPTYDIEENFLVCWCIEQVKIALSKVKAELKDFIDSTLLSATATRGPHKRQLQDDASRHQRELDRVDQYIRYCTVSSGKLPISSNRLILQKVNNLSELINYDWRYSRLWKIANLIKDSVSFVDTSSEAVPFQVAPFQDNYEKWCLLKVVKSLEEIGFKPTKKGDLTPLYHNPKPNSLFCEMAHPTDSKQHLKVFYEKRYWSVDNYSERNSYGFWEPAGFEGDERKRTPDISLEFHSENRPYPWIVTLDPTLGASNMNLRKKFLYKETLRVNNLTQDGHHNVKAAWAITPERGPEEGGRPYRLHEFTGFSQGVIILNHLEGSGNRLRSSIETILQRNNLITL</sequence>
<dbReference type="RefSeq" id="WP_073610597.1">
    <property type="nucleotide sequence ID" value="NZ_MRCG01000021.1"/>
</dbReference>
<evidence type="ECO:0000313" key="1">
    <source>
        <dbReference type="EMBL" id="OKH44681.1"/>
    </source>
</evidence>
<protein>
    <recommendedName>
        <fullName evidence="3">DUF2357 domain-containing protein</fullName>
    </recommendedName>
</protein>
<comment type="caution">
    <text evidence="1">The sequence shown here is derived from an EMBL/GenBank/DDBJ whole genome shotgun (WGS) entry which is preliminary data.</text>
</comment>
<dbReference type="STRING" id="549789.NIES30_21960"/>
<reference evidence="1 2" key="1">
    <citation type="submission" date="2016-11" db="EMBL/GenBank/DDBJ databases">
        <title>Draft Genome Sequences of Nine Cyanobacterial Strains from Diverse Habitats.</title>
        <authorList>
            <person name="Zhu T."/>
            <person name="Hou S."/>
            <person name="Lu X."/>
            <person name="Hess W.R."/>
        </authorList>
    </citation>
    <scope>NUCLEOTIDE SEQUENCE [LARGE SCALE GENOMIC DNA]</scope>
    <source>
        <strain evidence="1 2">NIES-30</strain>
    </source>
</reference>
<evidence type="ECO:0008006" key="3">
    <source>
        <dbReference type="Google" id="ProtNLM"/>
    </source>
</evidence>
<accession>A0A1U7IZR4</accession>
<evidence type="ECO:0000313" key="2">
    <source>
        <dbReference type="Proteomes" id="UP000185557"/>
    </source>
</evidence>
<name>A0A1U7IZR4_9CYAN</name>
<keyword evidence="2" id="KW-1185">Reference proteome</keyword>
<dbReference type="OrthoDB" id="10018432at2"/>
<dbReference type="Proteomes" id="UP000185557">
    <property type="component" value="Unassembled WGS sequence"/>
</dbReference>
<dbReference type="EMBL" id="MRCG01000021">
    <property type="protein sequence ID" value="OKH44681.1"/>
    <property type="molecule type" value="Genomic_DNA"/>
</dbReference>
<organism evidence="1 2">
    <name type="scientific">Phormidium tenue NIES-30</name>
    <dbReference type="NCBI Taxonomy" id="549789"/>
    <lineage>
        <taxon>Bacteria</taxon>
        <taxon>Bacillati</taxon>
        <taxon>Cyanobacteriota</taxon>
        <taxon>Cyanophyceae</taxon>
        <taxon>Oscillatoriophycideae</taxon>
        <taxon>Oscillatoriales</taxon>
        <taxon>Oscillatoriaceae</taxon>
        <taxon>Phormidium</taxon>
    </lineage>
</organism>
<proteinExistence type="predicted"/>
<gene>
    <name evidence="1" type="ORF">NIES30_21960</name>
</gene>
<dbReference type="AlphaFoldDB" id="A0A1U7IZR4"/>